<feature type="region of interest" description="Disordered" evidence="6">
    <location>
        <begin position="1"/>
        <end position="36"/>
    </location>
</feature>
<comment type="catalytic activity">
    <reaction evidence="1">
        <text>ATP + protein L-histidine = ADP + protein N-phospho-L-histidine.</text>
        <dbReference type="EC" id="2.7.13.3"/>
    </reaction>
</comment>
<evidence type="ECO:0000256" key="5">
    <source>
        <dbReference type="ARBA" id="ARBA00022777"/>
    </source>
</evidence>
<dbReference type="EMBL" id="RRYP01002428">
    <property type="protein sequence ID" value="TNV84780.1"/>
    <property type="molecule type" value="Genomic_DNA"/>
</dbReference>
<feature type="transmembrane region" description="Helical" evidence="7">
    <location>
        <begin position="169"/>
        <end position="193"/>
    </location>
</feature>
<dbReference type="GO" id="GO:0009927">
    <property type="term" value="F:histidine phosphotransfer kinase activity"/>
    <property type="evidence" value="ECO:0007669"/>
    <property type="project" value="TreeGrafter"/>
</dbReference>
<evidence type="ECO:0000313" key="9">
    <source>
        <dbReference type="EMBL" id="TNV84780.1"/>
    </source>
</evidence>
<evidence type="ECO:0000256" key="6">
    <source>
        <dbReference type="SAM" id="MobiDB-lite"/>
    </source>
</evidence>
<gene>
    <name evidence="9" type="ORF">FGO68_gene13077</name>
</gene>
<keyword evidence="5" id="KW-0418">Kinase</keyword>
<dbReference type="SMART" id="SM00388">
    <property type="entry name" value="HisKA"/>
    <property type="match status" value="1"/>
</dbReference>
<keyword evidence="7" id="KW-0472">Membrane</keyword>
<dbReference type="PRINTS" id="PR00344">
    <property type="entry name" value="BCTRLSENSOR"/>
</dbReference>
<dbReference type="InterPro" id="IPR003594">
    <property type="entry name" value="HATPase_dom"/>
</dbReference>
<keyword evidence="4" id="KW-0808">Transferase</keyword>
<protein>
    <recommendedName>
        <fullName evidence="2">histidine kinase</fullName>
        <ecNumber evidence="2">2.7.13.3</ecNumber>
    </recommendedName>
</protein>
<dbReference type="InterPro" id="IPR005467">
    <property type="entry name" value="His_kinase_dom"/>
</dbReference>
<dbReference type="PROSITE" id="PS50109">
    <property type="entry name" value="HIS_KIN"/>
    <property type="match status" value="1"/>
</dbReference>
<dbReference type="InterPro" id="IPR036890">
    <property type="entry name" value="HATPase_C_sf"/>
</dbReference>
<dbReference type="PANTHER" id="PTHR43047">
    <property type="entry name" value="TWO-COMPONENT HISTIDINE PROTEIN KINASE"/>
    <property type="match status" value="1"/>
</dbReference>
<feature type="region of interest" description="Disordered" evidence="6">
    <location>
        <begin position="875"/>
        <end position="895"/>
    </location>
</feature>
<evidence type="ECO:0000256" key="2">
    <source>
        <dbReference type="ARBA" id="ARBA00012438"/>
    </source>
</evidence>
<feature type="transmembrane region" description="Helical" evidence="7">
    <location>
        <begin position="231"/>
        <end position="248"/>
    </location>
</feature>
<dbReference type="EC" id="2.7.13.3" evidence="2"/>
<feature type="transmembrane region" description="Helical" evidence="7">
    <location>
        <begin position="268"/>
        <end position="294"/>
    </location>
</feature>
<dbReference type="Pfam" id="PF02518">
    <property type="entry name" value="HATPase_c"/>
    <property type="match status" value="1"/>
</dbReference>
<keyword evidence="7" id="KW-1133">Transmembrane helix</keyword>
<dbReference type="Gene3D" id="3.30.565.10">
    <property type="entry name" value="Histidine kinase-like ATPase, C-terminal domain"/>
    <property type="match status" value="1"/>
</dbReference>
<dbReference type="InterPro" id="IPR003661">
    <property type="entry name" value="HisK_dim/P_dom"/>
</dbReference>
<keyword evidence="10" id="KW-1185">Reference proteome</keyword>
<dbReference type="SMART" id="SM00387">
    <property type="entry name" value="HATPase_c"/>
    <property type="match status" value="1"/>
</dbReference>
<accession>A0A8J8P2F2</accession>
<dbReference type="Pfam" id="PF00512">
    <property type="entry name" value="HisKA"/>
    <property type="match status" value="1"/>
</dbReference>
<dbReference type="PANTHER" id="PTHR43047:SF72">
    <property type="entry name" value="OSMOSENSING HISTIDINE PROTEIN KINASE SLN1"/>
    <property type="match status" value="1"/>
</dbReference>
<dbReference type="AlphaFoldDB" id="A0A8J8P2F2"/>
<dbReference type="Gene3D" id="1.10.287.130">
    <property type="match status" value="1"/>
</dbReference>
<keyword evidence="7" id="KW-0812">Transmembrane</keyword>
<evidence type="ECO:0000256" key="4">
    <source>
        <dbReference type="ARBA" id="ARBA00022679"/>
    </source>
</evidence>
<dbReference type="SUPFAM" id="SSF55874">
    <property type="entry name" value="ATPase domain of HSP90 chaperone/DNA topoisomerase II/histidine kinase"/>
    <property type="match status" value="1"/>
</dbReference>
<proteinExistence type="predicted"/>
<dbReference type="CDD" id="cd00082">
    <property type="entry name" value="HisKA"/>
    <property type="match status" value="1"/>
</dbReference>
<reference evidence="9" key="1">
    <citation type="submission" date="2019-06" db="EMBL/GenBank/DDBJ databases">
        <authorList>
            <person name="Zheng W."/>
        </authorList>
    </citation>
    <scope>NUCLEOTIDE SEQUENCE</scope>
    <source>
        <strain evidence="9">QDHG01</strain>
    </source>
</reference>
<dbReference type="OrthoDB" id="60033at2759"/>
<evidence type="ECO:0000313" key="10">
    <source>
        <dbReference type="Proteomes" id="UP000785679"/>
    </source>
</evidence>
<feature type="compositionally biased region" description="Low complexity" evidence="6">
    <location>
        <begin position="883"/>
        <end position="892"/>
    </location>
</feature>
<evidence type="ECO:0000256" key="7">
    <source>
        <dbReference type="SAM" id="Phobius"/>
    </source>
</evidence>
<dbReference type="Proteomes" id="UP000785679">
    <property type="component" value="Unassembled WGS sequence"/>
</dbReference>
<evidence type="ECO:0000256" key="1">
    <source>
        <dbReference type="ARBA" id="ARBA00000085"/>
    </source>
</evidence>
<feature type="transmembrane region" description="Helical" evidence="7">
    <location>
        <begin position="314"/>
        <end position="333"/>
    </location>
</feature>
<dbReference type="InterPro" id="IPR036097">
    <property type="entry name" value="HisK_dim/P_sf"/>
</dbReference>
<evidence type="ECO:0000256" key="3">
    <source>
        <dbReference type="ARBA" id="ARBA00022553"/>
    </source>
</evidence>
<evidence type="ECO:0000259" key="8">
    <source>
        <dbReference type="PROSITE" id="PS50109"/>
    </source>
</evidence>
<dbReference type="SUPFAM" id="SSF47384">
    <property type="entry name" value="Homodimeric domain of signal transducing histidine kinase"/>
    <property type="match status" value="1"/>
</dbReference>
<organism evidence="9 10">
    <name type="scientific">Halteria grandinella</name>
    <dbReference type="NCBI Taxonomy" id="5974"/>
    <lineage>
        <taxon>Eukaryota</taxon>
        <taxon>Sar</taxon>
        <taxon>Alveolata</taxon>
        <taxon>Ciliophora</taxon>
        <taxon>Intramacronucleata</taxon>
        <taxon>Spirotrichea</taxon>
        <taxon>Stichotrichia</taxon>
        <taxon>Sporadotrichida</taxon>
        <taxon>Halteriidae</taxon>
        <taxon>Halteria</taxon>
    </lineage>
</organism>
<comment type="caution">
    <text evidence="9">The sequence shown here is derived from an EMBL/GenBank/DDBJ whole genome shotgun (WGS) entry which is preliminary data.</text>
</comment>
<dbReference type="GO" id="GO:0000155">
    <property type="term" value="F:phosphorelay sensor kinase activity"/>
    <property type="evidence" value="ECO:0007669"/>
    <property type="project" value="InterPro"/>
</dbReference>
<name>A0A8J8P2F2_HALGN</name>
<keyword evidence="3" id="KW-0597">Phosphoprotein</keyword>
<sequence>MQSHAHQIFQGPRDATPDDQFNYAYQGKRSQQPNNRQVAYLNKRKMSAPNKPQGIRKGEQLPDLILNIGGEDETTYMRRRRSTFAENSSQKSFAQKQISGVDKKLLPQDLESEMKKKQNEKEDVIQQGMNDLLKHLDMQFDQHLFSNKFKDEKLEREYQIKFLQDFRGYALFTLIQNVIMGSTIILWALYRLISTRGEFIHKKGIWTSIFFSFGITCQIIQYLLSKRYINAALSFSYIQTTVFLVLFFEQNMLIFPDYLDISLFPTVMIYVQSLSILGYNMGIQTSVYIGIGLYQMFRHYFLYIQGKEYEDVQVAMRFILAVIVALVLLSMFARKFNQRERLKFMTDKRQRQLIELFQSVLKHHHDGIIITSGEGEVLLQNKKIDDILMEKNLDNPEHLVVDYTNKERLVKLLSKPAKQDVHLEDGNENNGKVYKVFSNIWEYIQFQQKETRLTKPAQIKNECSRRQSVMSFFKRKSHSSHSLNFFIQPQVCESIPSSASQNGLSFKQSSGDTEKQLQVFKQTIHSGSHSLTLTTVRDMSYWHELEKQKSISQMQTLAFASAAHEFRNPLNAISASLELMSPLIEEHHDDQISTQYFQVAKSCSNLMLFLVRDILDFAQLESKSLVLNYEPCNIKALIEECVDLLKYNAQQKGIQLLFRLPIEENEQYELITDTNRLKQIIINLLSNGVKYTQKGHVVVSIEQVSLQLNYERFIQHHKQVLQIIVEDTGVGMTEMQVQSLFRPFTKIMSNRNLNKDGVGLGLAVSMNIATALGGQIKVNSNLGVGSVFTVELPLKERKAPQRHMRNEQYRKEILNGEIKIEENSQESSGQESMFYTSADEAQFPYDQECANKYNKVLGQTLKKLVRIADEENQIEETQRKQQQKQSKLSQPSIYSPTPYDEPFNLIVLEGLLGRLGLHKLAKAMNGREALELLKANMAKKHDDEITKCPI</sequence>
<dbReference type="InterPro" id="IPR004358">
    <property type="entry name" value="Sig_transdc_His_kin-like_C"/>
</dbReference>
<dbReference type="GO" id="GO:0005886">
    <property type="term" value="C:plasma membrane"/>
    <property type="evidence" value="ECO:0007669"/>
    <property type="project" value="TreeGrafter"/>
</dbReference>
<feature type="transmembrane region" description="Helical" evidence="7">
    <location>
        <begin position="205"/>
        <end position="224"/>
    </location>
</feature>
<feature type="domain" description="Histidine kinase" evidence="8">
    <location>
        <begin position="561"/>
        <end position="796"/>
    </location>
</feature>